<reference evidence="2 3" key="1">
    <citation type="submission" date="2019-02" db="EMBL/GenBank/DDBJ databases">
        <title>Bacterial novel species Emticicia sp. 17J42-9 isolated from soil.</title>
        <authorList>
            <person name="Jung H.-Y."/>
        </authorList>
    </citation>
    <scope>NUCLEOTIDE SEQUENCE [LARGE SCALE GENOMIC DNA]</scope>
    <source>
        <strain evidence="2 3">17J42-9</strain>
    </source>
</reference>
<dbReference type="EMBL" id="SEWF01000020">
    <property type="protein sequence ID" value="RYU94945.1"/>
    <property type="molecule type" value="Genomic_DNA"/>
</dbReference>
<dbReference type="Proteomes" id="UP000293162">
    <property type="component" value="Unassembled WGS sequence"/>
</dbReference>
<dbReference type="InterPro" id="IPR036866">
    <property type="entry name" value="RibonucZ/Hydroxyglut_hydro"/>
</dbReference>
<dbReference type="Pfam" id="PF12706">
    <property type="entry name" value="Lactamase_B_2"/>
    <property type="match status" value="1"/>
</dbReference>
<dbReference type="SUPFAM" id="SSF56281">
    <property type="entry name" value="Metallo-hydrolase/oxidoreductase"/>
    <property type="match status" value="1"/>
</dbReference>
<dbReference type="Gene3D" id="3.60.15.10">
    <property type="entry name" value="Ribonuclease Z/Hydroxyacylglutathione hydrolase-like"/>
    <property type="match status" value="1"/>
</dbReference>
<proteinExistence type="predicted"/>
<feature type="domain" description="Metallo-beta-lactamase" evidence="1">
    <location>
        <begin position="34"/>
        <end position="227"/>
    </location>
</feature>
<dbReference type="RefSeq" id="WP_130021858.1">
    <property type="nucleotide sequence ID" value="NZ_SEWF01000020.1"/>
</dbReference>
<sequence>MQVTFLGTGTSAGVPVLTCRCEVCNSLDFRDKRLRVSVWIEVNGKSFIIDTGPDFRQQALRERISQLDAIIYTHEHKDHTAGLDDVRPFNYLNGIRHLNIYGHPRVLNQLKREFAYAFEDIKYPGVPLLNLKEISSEESGSINIEGIEFITIEVLHHRLPVLGFRIGGFTYITDVNFISEKEMEKIYGTQVLVLGALQHEPHISHFNLSQAIEVAQKINAPLTYFTHISHKMGLHTEVDKMLPDNIQLAYDGLKISLPNP</sequence>
<organism evidence="2 3">
    <name type="scientific">Emticicia agri</name>
    <dbReference type="NCBI Taxonomy" id="2492393"/>
    <lineage>
        <taxon>Bacteria</taxon>
        <taxon>Pseudomonadati</taxon>
        <taxon>Bacteroidota</taxon>
        <taxon>Cytophagia</taxon>
        <taxon>Cytophagales</taxon>
        <taxon>Leadbetterellaceae</taxon>
        <taxon>Emticicia</taxon>
    </lineage>
</organism>
<evidence type="ECO:0000313" key="3">
    <source>
        <dbReference type="Proteomes" id="UP000293162"/>
    </source>
</evidence>
<dbReference type="GO" id="GO:0016787">
    <property type="term" value="F:hydrolase activity"/>
    <property type="evidence" value="ECO:0007669"/>
    <property type="project" value="UniProtKB-KW"/>
</dbReference>
<protein>
    <submittedName>
        <fullName evidence="2">MBL fold metallo-hydrolase</fullName>
    </submittedName>
</protein>
<comment type="caution">
    <text evidence="2">The sequence shown here is derived from an EMBL/GenBank/DDBJ whole genome shotgun (WGS) entry which is preliminary data.</text>
</comment>
<gene>
    <name evidence="2" type="ORF">EWM59_14735</name>
</gene>
<dbReference type="CDD" id="cd16279">
    <property type="entry name" value="metallo-hydrolase-like_MBL-fold"/>
    <property type="match status" value="1"/>
</dbReference>
<keyword evidence="3" id="KW-1185">Reference proteome</keyword>
<dbReference type="OrthoDB" id="9781189at2"/>
<evidence type="ECO:0000313" key="2">
    <source>
        <dbReference type="EMBL" id="RYU94945.1"/>
    </source>
</evidence>
<dbReference type="SMART" id="SM00849">
    <property type="entry name" value="Lactamase_B"/>
    <property type="match status" value="1"/>
</dbReference>
<name>A0A4Q5LZ43_9BACT</name>
<accession>A0A4Q5LZ43</accession>
<dbReference type="AlphaFoldDB" id="A0A4Q5LZ43"/>
<evidence type="ECO:0000259" key="1">
    <source>
        <dbReference type="SMART" id="SM00849"/>
    </source>
</evidence>
<dbReference type="PANTHER" id="PTHR42663">
    <property type="entry name" value="HYDROLASE C777.06C-RELATED-RELATED"/>
    <property type="match status" value="1"/>
</dbReference>
<keyword evidence="2" id="KW-0378">Hydrolase</keyword>
<dbReference type="InterPro" id="IPR001279">
    <property type="entry name" value="Metallo-B-lactamas"/>
</dbReference>
<dbReference type="PANTHER" id="PTHR42663:SF6">
    <property type="entry name" value="HYDROLASE C777.06C-RELATED"/>
    <property type="match status" value="1"/>
</dbReference>